<keyword evidence="4" id="KW-1185">Reference proteome</keyword>
<gene>
    <name evidence="3" type="ORF">CJ030_MR5G004824</name>
</gene>
<evidence type="ECO:0000313" key="4">
    <source>
        <dbReference type="Proteomes" id="UP000516437"/>
    </source>
</evidence>
<proteinExistence type="predicted"/>
<dbReference type="OrthoDB" id="1725937at2759"/>
<dbReference type="SUPFAM" id="SSF51445">
    <property type="entry name" value="(Trans)glycosidases"/>
    <property type="match status" value="1"/>
</dbReference>
<dbReference type="GO" id="GO:0005975">
    <property type="term" value="P:carbohydrate metabolic process"/>
    <property type="evidence" value="ECO:0007669"/>
    <property type="project" value="InterPro"/>
</dbReference>
<dbReference type="AlphaFoldDB" id="A0A6A1VIV4"/>
<evidence type="ECO:0000256" key="1">
    <source>
        <dbReference type="SAM" id="SignalP"/>
    </source>
</evidence>
<dbReference type="InterPro" id="IPR017853">
    <property type="entry name" value="GH"/>
</dbReference>
<feature type="domain" description="GH18" evidence="2">
    <location>
        <begin position="31"/>
        <end position="117"/>
    </location>
</feature>
<evidence type="ECO:0000313" key="3">
    <source>
        <dbReference type="EMBL" id="KAB1211857.1"/>
    </source>
</evidence>
<keyword evidence="1" id="KW-0732">Signal</keyword>
<comment type="caution">
    <text evidence="3">The sequence shown here is derived from an EMBL/GenBank/DDBJ whole genome shotgun (WGS) entry which is preliminary data.</text>
</comment>
<protein>
    <recommendedName>
        <fullName evidence="2">GH18 domain-containing protein</fullName>
    </recommendedName>
</protein>
<organism evidence="3 4">
    <name type="scientific">Morella rubra</name>
    <name type="common">Chinese bayberry</name>
    <dbReference type="NCBI Taxonomy" id="262757"/>
    <lineage>
        <taxon>Eukaryota</taxon>
        <taxon>Viridiplantae</taxon>
        <taxon>Streptophyta</taxon>
        <taxon>Embryophyta</taxon>
        <taxon>Tracheophyta</taxon>
        <taxon>Spermatophyta</taxon>
        <taxon>Magnoliopsida</taxon>
        <taxon>eudicotyledons</taxon>
        <taxon>Gunneridae</taxon>
        <taxon>Pentapetalae</taxon>
        <taxon>rosids</taxon>
        <taxon>fabids</taxon>
        <taxon>Fagales</taxon>
        <taxon>Myricaceae</taxon>
        <taxon>Morella</taxon>
    </lineage>
</organism>
<dbReference type="Proteomes" id="UP000516437">
    <property type="component" value="Chromosome 5"/>
</dbReference>
<reference evidence="3 4" key="1">
    <citation type="journal article" date="2019" name="Plant Biotechnol. J.">
        <title>The red bayberry genome and genetic basis of sex determination.</title>
        <authorList>
            <person name="Jia H.M."/>
            <person name="Jia H.J."/>
            <person name="Cai Q.L."/>
            <person name="Wang Y."/>
            <person name="Zhao H.B."/>
            <person name="Yang W.F."/>
            <person name="Wang G.Y."/>
            <person name="Li Y.H."/>
            <person name="Zhan D.L."/>
            <person name="Shen Y.T."/>
            <person name="Niu Q.F."/>
            <person name="Chang L."/>
            <person name="Qiu J."/>
            <person name="Zhao L."/>
            <person name="Xie H.B."/>
            <person name="Fu W.Y."/>
            <person name="Jin J."/>
            <person name="Li X.W."/>
            <person name="Jiao Y."/>
            <person name="Zhou C.C."/>
            <person name="Tu T."/>
            <person name="Chai C.Y."/>
            <person name="Gao J.L."/>
            <person name="Fan L.J."/>
            <person name="van de Weg E."/>
            <person name="Wang J.Y."/>
            <person name="Gao Z.S."/>
        </authorList>
    </citation>
    <scope>NUCLEOTIDE SEQUENCE [LARGE SCALE GENOMIC DNA]</scope>
    <source>
        <tissue evidence="3">Leaves</tissue>
    </source>
</reference>
<feature type="signal peptide" evidence="1">
    <location>
        <begin position="1"/>
        <end position="24"/>
    </location>
</feature>
<dbReference type="PROSITE" id="PS51910">
    <property type="entry name" value="GH18_2"/>
    <property type="match status" value="1"/>
</dbReference>
<name>A0A6A1VIV4_9ROSI</name>
<sequence>MASLNFAHFLSIAYSLFFIGTAGAVTDSAPVVKGGYYPSWAFENFPPSAIDTSLFTHIYAFLVPNSITFRLDIANTTETLKLHHDHSSKNPHVKALYSIGGRTHLCHGRQLSWSVHT</sequence>
<accession>A0A6A1VIV4</accession>
<dbReference type="Gene3D" id="3.20.20.80">
    <property type="entry name" value="Glycosidases"/>
    <property type="match status" value="1"/>
</dbReference>
<feature type="chain" id="PRO_5025435977" description="GH18 domain-containing protein" evidence="1">
    <location>
        <begin position="25"/>
        <end position="117"/>
    </location>
</feature>
<dbReference type="EMBL" id="RXIC02000023">
    <property type="protein sequence ID" value="KAB1211857.1"/>
    <property type="molecule type" value="Genomic_DNA"/>
</dbReference>
<dbReference type="InterPro" id="IPR001223">
    <property type="entry name" value="Glyco_hydro18_cat"/>
</dbReference>
<evidence type="ECO:0000259" key="2">
    <source>
        <dbReference type="PROSITE" id="PS51910"/>
    </source>
</evidence>